<dbReference type="AlphaFoldDB" id="A0A3B1B015"/>
<keyword evidence="1" id="KW-0059">Arsenical resistance</keyword>
<proteinExistence type="predicted"/>
<dbReference type="CDD" id="cd16345">
    <property type="entry name" value="LMWP_ArsC"/>
    <property type="match status" value="1"/>
</dbReference>
<dbReference type="SUPFAM" id="SSF52788">
    <property type="entry name" value="Phosphotyrosine protein phosphatases I"/>
    <property type="match status" value="1"/>
</dbReference>
<dbReference type="InterPro" id="IPR036196">
    <property type="entry name" value="Ptyr_pPase_sf"/>
</dbReference>
<dbReference type="Gene3D" id="3.40.50.2300">
    <property type="match status" value="1"/>
</dbReference>
<dbReference type="InterPro" id="IPR023485">
    <property type="entry name" value="Ptyr_pPase"/>
</dbReference>
<dbReference type="SMART" id="SM00226">
    <property type="entry name" value="LMWPc"/>
    <property type="match status" value="1"/>
</dbReference>
<evidence type="ECO:0000313" key="3">
    <source>
        <dbReference type="EMBL" id="VAX04798.1"/>
    </source>
</evidence>
<feature type="domain" description="Phosphotyrosine protein phosphatase I" evidence="2">
    <location>
        <begin position="27"/>
        <end position="164"/>
    </location>
</feature>
<dbReference type="PANTHER" id="PTHR43428:SF1">
    <property type="entry name" value="ARSENATE REDUCTASE"/>
    <property type="match status" value="1"/>
</dbReference>
<accession>A0A3B1B015</accession>
<reference evidence="3" key="1">
    <citation type="submission" date="2018-06" db="EMBL/GenBank/DDBJ databases">
        <authorList>
            <person name="Zhirakovskaya E."/>
        </authorList>
    </citation>
    <scope>NUCLEOTIDE SEQUENCE</scope>
</reference>
<dbReference type="EC" id="1.20.4.1" evidence="3"/>
<dbReference type="GO" id="GO:0046685">
    <property type="term" value="P:response to arsenic-containing substance"/>
    <property type="evidence" value="ECO:0007669"/>
    <property type="project" value="UniProtKB-KW"/>
</dbReference>
<evidence type="ECO:0000256" key="1">
    <source>
        <dbReference type="ARBA" id="ARBA00022849"/>
    </source>
</evidence>
<dbReference type="EMBL" id="UOFW01000111">
    <property type="protein sequence ID" value="VAX04798.1"/>
    <property type="molecule type" value="Genomic_DNA"/>
</dbReference>
<name>A0A3B1B015_9ZZZZ</name>
<gene>
    <name evidence="3" type="ORF">MNBD_ALPHA03-165</name>
</gene>
<protein>
    <submittedName>
        <fullName evidence="3">Arsenate reductase glutaredoxin-coupled, LMWP family</fullName>
        <ecNumber evidence="3">1.20.4.1</ecNumber>
    </submittedName>
</protein>
<keyword evidence="3" id="KW-0560">Oxidoreductase</keyword>
<sequence>MANIVISPQYTDPFDKKAPENRLEMPASVLFICNFNAVRSPMAESLTKFYCGRKIYVESVGIRPEECGANPFAVAVMEEEGLDISGHKPKRFEDLMDSSFDLVVTLSPEAQHKAIDLTRTLDCRVEYWPTLDPTAVVGNRENILSAFRQTRDMLSQKIKKHLTSDYFPTI</sequence>
<dbReference type="Pfam" id="PF01451">
    <property type="entry name" value="LMWPc"/>
    <property type="match status" value="1"/>
</dbReference>
<organism evidence="3">
    <name type="scientific">hydrothermal vent metagenome</name>
    <dbReference type="NCBI Taxonomy" id="652676"/>
    <lineage>
        <taxon>unclassified sequences</taxon>
        <taxon>metagenomes</taxon>
        <taxon>ecological metagenomes</taxon>
    </lineage>
</organism>
<dbReference type="PANTHER" id="PTHR43428">
    <property type="entry name" value="ARSENATE REDUCTASE"/>
    <property type="match status" value="1"/>
</dbReference>
<dbReference type="GO" id="GO:0008794">
    <property type="term" value="F:arsenate reductase (glutaredoxin) activity"/>
    <property type="evidence" value="ECO:0007669"/>
    <property type="project" value="UniProtKB-EC"/>
</dbReference>
<evidence type="ECO:0000259" key="2">
    <source>
        <dbReference type="SMART" id="SM00226"/>
    </source>
</evidence>